<accession>A0A0N4ZQ79</accession>
<name>A0A0N4ZQ79_PARTI</name>
<keyword evidence="1" id="KW-0175">Coiled coil</keyword>
<proteinExistence type="predicted"/>
<feature type="compositionally biased region" description="Low complexity" evidence="2">
    <location>
        <begin position="48"/>
        <end position="60"/>
    </location>
</feature>
<organism evidence="3 4">
    <name type="scientific">Parastrongyloides trichosuri</name>
    <name type="common">Possum-specific nematode worm</name>
    <dbReference type="NCBI Taxonomy" id="131310"/>
    <lineage>
        <taxon>Eukaryota</taxon>
        <taxon>Metazoa</taxon>
        <taxon>Ecdysozoa</taxon>
        <taxon>Nematoda</taxon>
        <taxon>Chromadorea</taxon>
        <taxon>Rhabditida</taxon>
        <taxon>Tylenchina</taxon>
        <taxon>Panagrolaimomorpha</taxon>
        <taxon>Strongyloidoidea</taxon>
        <taxon>Strongyloididae</taxon>
        <taxon>Parastrongyloides</taxon>
    </lineage>
</organism>
<keyword evidence="3" id="KW-1185">Reference proteome</keyword>
<feature type="region of interest" description="Disordered" evidence="2">
    <location>
        <begin position="35"/>
        <end position="75"/>
    </location>
</feature>
<feature type="coiled-coil region" evidence="1">
    <location>
        <begin position="93"/>
        <end position="130"/>
    </location>
</feature>
<dbReference type="WBParaSite" id="PTRK_0001068100.1">
    <property type="protein sequence ID" value="PTRK_0001068100.1"/>
    <property type="gene ID" value="PTRK_0001068100"/>
</dbReference>
<evidence type="ECO:0000313" key="4">
    <source>
        <dbReference type="WBParaSite" id="PTRK_0001068100.1"/>
    </source>
</evidence>
<protein>
    <submittedName>
        <fullName evidence="4">BZIP domain-containing protein</fullName>
    </submittedName>
</protein>
<dbReference type="Proteomes" id="UP000038045">
    <property type="component" value="Unplaced"/>
</dbReference>
<evidence type="ECO:0000256" key="2">
    <source>
        <dbReference type="SAM" id="MobiDB-lite"/>
    </source>
</evidence>
<reference evidence="4" key="1">
    <citation type="submission" date="2017-02" db="UniProtKB">
        <authorList>
            <consortium name="WormBaseParasite"/>
        </authorList>
    </citation>
    <scope>IDENTIFICATION</scope>
</reference>
<evidence type="ECO:0000256" key="1">
    <source>
        <dbReference type="SAM" id="Coils"/>
    </source>
</evidence>
<evidence type="ECO:0000313" key="3">
    <source>
        <dbReference type="Proteomes" id="UP000038045"/>
    </source>
</evidence>
<sequence>MNRSTVIHNLSKSSLLINSITPERKEKLNSELFSQDMANQNFKDNDVSLPSSPDSISSENSLKKRGRPRKKDEEEEVIMSQVLRKRKYARNYRETQRKRLEHYEELLKEHDRLKEENKILKHQLLEFTEKEKFQELQKQLKYTTITRNISNIPSASLLQQLIYGQGLNLQVPFQMT</sequence>
<dbReference type="AlphaFoldDB" id="A0A0N4ZQ79"/>